<dbReference type="KEGG" id="arac:E0W69_017680"/>
<evidence type="ECO:0000313" key="7">
    <source>
        <dbReference type="EMBL" id="QES90405.1"/>
    </source>
</evidence>
<dbReference type="InterPro" id="IPR002678">
    <property type="entry name" value="DUF34/NIF3"/>
</dbReference>
<keyword evidence="4 5" id="KW-0479">Metal-binding</keyword>
<dbReference type="EMBL" id="CP044016">
    <property type="protein sequence ID" value="QES90405.1"/>
    <property type="molecule type" value="Genomic_DNA"/>
</dbReference>
<feature type="binding site" evidence="6">
    <location>
        <position position="327"/>
    </location>
    <ligand>
        <name>a divalent metal cation</name>
        <dbReference type="ChEBI" id="CHEBI:60240"/>
        <label>1</label>
    </ligand>
</feature>
<evidence type="ECO:0000256" key="5">
    <source>
        <dbReference type="PIRNR" id="PIRNR037489"/>
    </source>
</evidence>
<organism evidence="7 8">
    <name type="scientific">Rhizosphaericola mali</name>
    <dbReference type="NCBI Taxonomy" id="2545455"/>
    <lineage>
        <taxon>Bacteria</taxon>
        <taxon>Pseudomonadati</taxon>
        <taxon>Bacteroidota</taxon>
        <taxon>Chitinophagia</taxon>
        <taxon>Chitinophagales</taxon>
        <taxon>Chitinophagaceae</taxon>
        <taxon>Rhizosphaericola</taxon>
    </lineage>
</organism>
<feature type="binding site" evidence="6">
    <location>
        <position position="331"/>
    </location>
    <ligand>
        <name>a divalent metal cation</name>
        <dbReference type="ChEBI" id="CHEBI:60240"/>
        <label>1</label>
    </ligand>
</feature>
<dbReference type="Gene3D" id="3.40.1390.30">
    <property type="entry name" value="NIF3 (NGG1p interacting factor 3)-like"/>
    <property type="match status" value="1"/>
</dbReference>
<dbReference type="Gene3D" id="3.30.70.120">
    <property type="match status" value="1"/>
</dbReference>
<dbReference type="AlphaFoldDB" id="A0A5P2G4F7"/>
<dbReference type="FunFam" id="3.30.70.120:FF:000006">
    <property type="entry name" value="GTP cyclohydrolase 1 type 2 homolog"/>
    <property type="match status" value="1"/>
</dbReference>
<name>A0A5P2G4F7_9BACT</name>
<dbReference type="InterPro" id="IPR017221">
    <property type="entry name" value="DUF34/NIF3_bac"/>
</dbReference>
<dbReference type="PANTHER" id="PTHR13799:SF14">
    <property type="entry name" value="GTP CYCLOHYDROLASE 1 TYPE 2 HOMOLOG"/>
    <property type="match status" value="1"/>
</dbReference>
<dbReference type="SUPFAM" id="SSF102705">
    <property type="entry name" value="NIF3 (NGG1p interacting factor 3)-like"/>
    <property type="match status" value="1"/>
</dbReference>
<gene>
    <name evidence="7" type="ORF">E0W69_017680</name>
</gene>
<comment type="subunit">
    <text evidence="2">Homohexamer.</text>
</comment>
<sequence>MKIKEITQYLETIAPLSYQESYDNCGLITGNANWECTGILTTLDCIESIVEEAKAKGCNLIVAHHPIVFKGLKKLNGKDYVERTIIAAIKNDIAIYAIHTNLDNMLAGVNDRIADKLQLKNRQILQPKTGVLKKLVTFVPVKDTPKLREALFAAGAGNIGNYSHASFNTEGDGTFQANEKANPFVGEIGHLHTERETRIEVIFPAYLEYSLLAALKSNHPYEEVAYDIFPLSNALNEVGAGLVGELEEPLEEKEFLSIVKDVFNLKVIKHTQFINKKIKKVALCGGAGSFLFKDAINSQSDIYISSDIKYHEFFDAENKILIADIGHWESEQYTIDLLFDYLHTKFRTFAVLKSETNTNPVYYFV</sequence>
<comment type="similarity">
    <text evidence="1 5">Belongs to the GTP cyclohydrolase I type 2/NIF3 family.</text>
</comment>
<dbReference type="OrthoDB" id="9792792at2"/>
<dbReference type="NCBIfam" id="TIGR00486">
    <property type="entry name" value="YbgI_SA1388"/>
    <property type="match status" value="1"/>
</dbReference>
<evidence type="ECO:0000313" key="8">
    <source>
        <dbReference type="Proteomes" id="UP000292424"/>
    </source>
</evidence>
<proteinExistence type="inferred from homology"/>
<evidence type="ECO:0000256" key="4">
    <source>
        <dbReference type="ARBA" id="ARBA00022723"/>
    </source>
</evidence>
<dbReference type="PIRSF" id="PIRSF037489">
    <property type="entry name" value="UCP037489_NIF3_YqfO"/>
    <property type="match status" value="1"/>
</dbReference>
<feature type="binding site" evidence="6">
    <location>
        <position position="64"/>
    </location>
    <ligand>
        <name>a divalent metal cation</name>
        <dbReference type="ChEBI" id="CHEBI:60240"/>
        <label>2</label>
    </ligand>
</feature>
<keyword evidence="8" id="KW-1185">Reference proteome</keyword>
<evidence type="ECO:0000256" key="3">
    <source>
        <dbReference type="ARBA" id="ARBA00022112"/>
    </source>
</evidence>
<dbReference type="Proteomes" id="UP000292424">
    <property type="component" value="Chromosome"/>
</dbReference>
<dbReference type="FunFam" id="3.40.1390.30:FF:000001">
    <property type="entry name" value="GTP cyclohydrolase 1 type 2"/>
    <property type="match status" value="1"/>
</dbReference>
<feature type="binding site" evidence="6">
    <location>
        <position position="65"/>
    </location>
    <ligand>
        <name>a divalent metal cation</name>
        <dbReference type="ChEBI" id="CHEBI:60240"/>
        <label>1</label>
    </ligand>
</feature>
<dbReference type="InterPro" id="IPR036069">
    <property type="entry name" value="DUF34/NIF3_sf"/>
</dbReference>
<evidence type="ECO:0000256" key="2">
    <source>
        <dbReference type="ARBA" id="ARBA00011643"/>
    </source>
</evidence>
<dbReference type="RefSeq" id="WP_131331387.1">
    <property type="nucleotide sequence ID" value="NZ_CP044016.1"/>
</dbReference>
<evidence type="ECO:0000256" key="1">
    <source>
        <dbReference type="ARBA" id="ARBA00006964"/>
    </source>
</evidence>
<dbReference type="GO" id="GO:0046872">
    <property type="term" value="F:metal ion binding"/>
    <property type="evidence" value="ECO:0007669"/>
    <property type="project" value="UniProtKB-UniRule"/>
</dbReference>
<dbReference type="GO" id="GO:0005737">
    <property type="term" value="C:cytoplasm"/>
    <property type="evidence" value="ECO:0007669"/>
    <property type="project" value="TreeGrafter"/>
</dbReference>
<accession>A0A5P2G4F7</accession>
<dbReference type="Pfam" id="PF01784">
    <property type="entry name" value="DUF34_NIF3"/>
    <property type="match status" value="1"/>
</dbReference>
<evidence type="ECO:0000256" key="6">
    <source>
        <dbReference type="PIRSR" id="PIRSR602678-1"/>
    </source>
</evidence>
<dbReference type="InterPro" id="IPR015867">
    <property type="entry name" value="N-reg_PII/ATP_PRibTrfase_C"/>
</dbReference>
<feature type="binding site" evidence="6">
    <location>
        <position position="103"/>
    </location>
    <ligand>
        <name>a divalent metal cation</name>
        <dbReference type="ChEBI" id="CHEBI:60240"/>
        <label>1</label>
    </ligand>
</feature>
<dbReference type="PANTHER" id="PTHR13799">
    <property type="entry name" value="NGG1 INTERACTING FACTOR 3"/>
    <property type="match status" value="1"/>
</dbReference>
<protein>
    <recommendedName>
        <fullName evidence="3 5">GTP cyclohydrolase 1 type 2 homolog</fullName>
    </recommendedName>
</protein>
<reference evidence="7 8" key="1">
    <citation type="submission" date="2019-09" db="EMBL/GenBank/DDBJ databases">
        <title>Complete genome sequence of Arachidicoccus sp. B3-10 isolated from apple orchard soil.</title>
        <authorList>
            <person name="Kim H.S."/>
            <person name="Han K.-I."/>
            <person name="Suh M.K."/>
            <person name="Lee K.C."/>
            <person name="Eom M.K."/>
            <person name="Kim J.-S."/>
            <person name="Kang S.W."/>
            <person name="Sin Y."/>
            <person name="Lee J.-S."/>
        </authorList>
    </citation>
    <scope>NUCLEOTIDE SEQUENCE [LARGE SCALE GENOMIC DNA]</scope>
    <source>
        <strain evidence="7 8">B3-10</strain>
    </source>
</reference>